<reference evidence="1" key="1">
    <citation type="submission" date="2015-05" db="EMBL/GenBank/DDBJ databases">
        <authorList>
            <person name="Wang D.B."/>
            <person name="Wang M."/>
        </authorList>
    </citation>
    <scope>NUCLEOTIDE SEQUENCE [LARGE SCALE GENOMIC DNA]</scope>
    <source>
        <strain evidence="1">T1-815</strain>
    </source>
</reference>
<dbReference type="EMBL" id="QSOB01000011">
    <property type="protein sequence ID" value="RGI67579.1"/>
    <property type="molecule type" value="Genomic_DNA"/>
</dbReference>
<dbReference type="Proteomes" id="UP000260642">
    <property type="component" value="Unassembled WGS sequence"/>
</dbReference>
<proteinExistence type="predicted"/>
<dbReference type="AlphaFoldDB" id="A0A0M6WP59"/>
<evidence type="ECO:0000313" key="2">
    <source>
        <dbReference type="EMBL" id="RGI67579.1"/>
    </source>
</evidence>
<dbReference type="RefSeq" id="WP_055061986.1">
    <property type="nucleotide sequence ID" value="NZ_CVRQ01000022.1"/>
</dbReference>
<evidence type="ECO:0000313" key="4">
    <source>
        <dbReference type="Proteomes" id="UP000260642"/>
    </source>
</evidence>
<accession>A0A0M6WP59</accession>
<reference evidence="3" key="2">
    <citation type="submission" date="2015-05" db="EMBL/GenBank/DDBJ databases">
        <authorList>
            <consortium name="Pathogen Informatics"/>
        </authorList>
    </citation>
    <scope>NUCLEOTIDE SEQUENCE [LARGE SCALE GENOMIC DNA]</scope>
    <source>
        <strain evidence="3">T1-815</strain>
    </source>
</reference>
<sequence length="167" mass="19149">MISIELTDTKDFMNKLLRTEIFDNFLLQEAVITKAASYVIDGHLQKGFYSSTELEENGIAGYSILPFRMLRTNCFDLIKGRQAPSSFKFVFLLSPENMEHTLSSLHSAFTVSDISGFFINIRYQNKLLTLTTGISYNIFSVDKTLDSEWDKLVMKFLANNDINFKEL</sequence>
<name>A0A0M6WP59_9FIRM</name>
<reference evidence="2 4" key="3">
    <citation type="submission" date="2018-08" db="EMBL/GenBank/DDBJ databases">
        <title>A genome reference for cultivated species of the human gut microbiota.</title>
        <authorList>
            <person name="Zou Y."/>
            <person name="Xue W."/>
            <person name="Luo G."/>
        </authorList>
    </citation>
    <scope>NUCLEOTIDE SEQUENCE [LARGE SCALE GENOMIC DNA]</scope>
    <source>
        <strain evidence="2 4">TM10-3</strain>
    </source>
</reference>
<organism evidence="1 3">
    <name type="scientific">Agathobacter rectalis</name>
    <dbReference type="NCBI Taxonomy" id="39491"/>
    <lineage>
        <taxon>Bacteria</taxon>
        <taxon>Bacillati</taxon>
        <taxon>Bacillota</taxon>
        <taxon>Clostridia</taxon>
        <taxon>Lachnospirales</taxon>
        <taxon>Lachnospiraceae</taxon>
        <taxon>Agathobacter</taxon>
    </lineage>
</organism>
<dbReference type="EMBL" id="CVRQ01000022">
    <property type="protein sequence ID" value="CRL38592.1"/>
    <property type="molecule type" value="Genomic_DNA"/>
</dbReference>
<dbReference type="InterPro" id="IPR043779">
    <property type="entry name" value="DUF5721"/>
</dbReference>
<protein>
    <submittedName>
        <fullName evidence="1">Uncharacterized protein</fullName>
    </submittedName>
</protein>
<dbReference type="Pfam" id="PF18988">
    <property type="entry name" value="DUF5721"/>
    <property type="match status" value="1"/>
</dbReference>
<dbReference type="Proteomes" id="UP000049472">
    <property type="component" value="Unassembled WGS sequence"/>
</dbReference>
<gene>
    <name evidence="2" type="ORF">DXD95_08800</name>
    <name evidence="1" type="ORF">T1815_18491</name>
</gene>
<evidence type="ECO:0000313" key="3">
    <source>
        <dbReference type="Proteomes" id="UP000049472"/>
    </source>
</evidence>
<evidence type="ECO:0000313" key="1">
    <source>
        <dbReference type="EMBL" id="CRL38592.1"/>
    </source>
</evidence>
<keyword evidence="3" id="KW-1185">Reference proteome</keyword>